<dbReference type="Gene3D" id="1.10.150.240">
    <property type="entry name" value="Putative phosphatase, domain 2"/>
    <property type="match status" value="1"/>
</dbReference>
<dbReference type="SFLD" id="SFLDS00003">
    <property type="entry name" value="Haloacid_Dehalogenase"/>
    <property type="match status" value="1"/>
</dbReference>
<dbReference type="InterPro" id="IPR036412">
    <property type="entry name" value="HAD-like_sf"/>
</dbReference>
<comment type="caution">
    <text evidence="5">The sequence shown here is derived from an EMBL/GenBank/DDBJ whole genome shotgun (WGS) entry which is preliminary data.</text>
</comment>
<dbReference type="SUPFAM" id="SSF56784">
    <property type="entry name" value="HAD-like"/>
    <property type="match status" value="1"/>
</dbReference>
<organism evidence="5 6">
    <name type="scientific">Pelomonas candidula</name>
    <dbReference type="NCBI Taxonomy" id="3299025"/>
    <lineage>
        <taxon>Bacteria</taxon>
        <taxon>Pseudomonadati</taxon>
        <taxon>Pseudomonadota</taxon>
        <taxon>Betaproteobacteria</taxon>
        <taxon>Burkholderiales</taxon>
        <taxon>Sphaerotilaceae</taxon>
        <taxon>Roseateles</taxon>
    </lineage>
</organism>
<sequence length="212" mass="23208">MKSNDAMTTLALDLDGTLISCEERHCALMKQLCREDGMDEDFISRYWAAKREGASNMVALHALGHPAPDARAAAWNRSIEHWPWLGYDRLLPGVMDALAALARDETNIVVLTARSQPFFLRQQLDRLGLMPHLDALLVVPPNDAATAKARALRELKALAFIGDTESDADAAERAGMPFLALNGGMRSSAFWRARGRVSYPDLGAALAALPRP</sequence>
<dbReference type="Pfam" id="PF00702">
    <property type="entry name" value="Hydrolase"/>
    <property type="match status" value="1"/>
</dbReference>
<dbReference type="EMBL" id="JBIGIC010000013">
    <property type="protein sequence ID" value="MFG6489467.1"/>
    <property type="molecule type" value="Genomic_DNA"/>
</dbReference>
<comment type="catalytic activity">
    <reaction evidence="1">
        <text>2-phosphoglycolate + H2O = glycolate + phosphate</text>
        <dbReference type="Rhea" id="RHEA:14369"/>
        <dbReference type="ChEBI" id="CHEBI:15377"/>
        <dbReference type="ChEBI" id="CHEBI:29805"/>
        <dbReference type="ChEBI" id="CHEBI:43474"/>
        <dbReference type="ChEBI" id="CHEBI:58033"/>
        <dbReference type="EC" id="3.1.3.18"/>
    </reaction>
</comment>
<dbReference type="Proteomes" id="UP001606134">
    <property type="component" value="Unassembled WGS sequence"/>
</dbReference>
<protein>
    <recommendedName>
        <fullName evidence="4">phosphoglycolate phosphatase</fullName>
        <ecNumber evidence="4">3.1.3.18</ecNumber>
    </recommendedName>
</protein>
<gene>
    <name evidence="5" type="ORF">ACG04R_22505</name>
</gene>
<evidence type="ECO:0000256" key="4">
    <source>
        <dbReference type="ARBA" id="ARBA00013078"/>
    </source>
</evidence>
<proteinExistence type="inferred from homology"/>
<evidence type="ECO:0000256" key="3">
    <source>
        <dbReference type="ARBA" id="ARBA00006171"/>
    </source>
</evidence>
<dbReference type="PANTHER" id="PTHR43434">
    <property type="entry name" value="PHOSPHOGLYCOLATE PHOSPHATASE"/>
    <property type="match status" value="1"/>
</dbReference>
<keyword evidence="6" id="KW-1185">Reference proteome</keyword>
<reference evidence="5 6" key="1">
    <citation type="submission" date="2024-08" db="EMBL/GenBank/DDBJ databases">
        <authorList>
            <person name="Lu H."/>
        </authorList>
    </citation>
    <scope>NUCLEOTIDE SEQUENCE [LARGE SCALE GENOMIC DNA]</scope>
    <source>
        <strain evidence="5 6">BYS78W</strain>
    </source>
</reference>
<evidence type="ECO:0000256" key="1">
    <source>
        <dbReference type="ARBA" id="ARBA00000830"/>
    </source>
</evidence>
<evidence type="ECO:0000256" key="2">
    <source>
        <dbReference type="ARBA" id="ARBA00004818"/>
    </source>
</evidence>
<keyword evidence="5" id="KW-0378">Hydrolase</keyword>
<dbReference type="InterPro" id="IPR023198">
    <property type="entry name" value="PGP-like_dom2"/>
</dbReference>
<dbReference type="RefSeq" id="WP_394415865.1">
    <property type="nucleotide sequence ID" value="NZ_JBIGIC010000013.1"/>
</dbReference>
<dbReference type="EC" id="3.1.3.18" evidence="4"/>
<dbReference type="InterPro" id="IPR050155">
    <property type="entry name" value="HAD-like_hydrolase_sf"/>
</dbReference>
<evidence type="ECO:0000313" key="6">
    <source>
        <dbReference type="Proteomes" id="UP001606134"/>
    </source>
</evidence>
<evidence type="ECO:0000313" key="5">
    <source>
        <dbReference type="EMBL" id="MFG6489467.1"/>
    </source>
</evidence>
<dbReference type="InterPro" id="IPR023214">
    <property type="entry name" value="HAD_sf"/>
</dbReference>
<dbReference type="SFLD" id="SFLDG01129">
    <property type="entry name" value="C1.5:_HAD__Beta-PGM__Phosphata"/>
    <property type="match status" value="1"/>
</dbReference>
<accession>A0ABW7HHR6</accession>
<dbReference type="Gene3D" id="3.40.50.1000">
    <property type="entry name" value="HAD superfamily/HAD-like"/>
    <property type="match status" value="1"/>
</dbReference>
<comment type="similarity">
    <text evidence="3">Belongs to the HAD-like hydrolase superfamily. CbbY/CbbZ/Gph/YieH family.</text>
</comment>
<dbReference type="GO" id="GO:0016787">
    <property type="term" value="F:hydrolase activity"/>
    <property type="evidence" value="ECO:0007669"/>
    <property type="project" value="UniProtKB-KW"/>
</dbReference>
<comment type="pathway">
    <text evidence="2">Organic acid metabolism; glycolate biosynthesis; glycolate from 2-phosphoglycolate: step 1/1.</text>
</comment>
<dbReference type="PANTHER" id="PTHR43434:SF1">
    <property type="entry name" value="PHOSPHOGLYCOLATE PHOSPHATASE"/>
    <property type="match status" value="1"/>
</dbReference>
<name>A0ABW7HHR6_9BURK</name>